<name>A0A423VLV7_CYTCH</name>
<keyword evidence="2" id="KW-0808">Transferase</keyword>
<dbReference type="GO" id="GO:0009820">
    <property type="term" value="P:alkaloid metabolic process"/>
    <property type="evidence" value="ECO:0007669"/>
    <property type="project" value="InterPro"/>
</dbReference>
<dbReference type="PANTHER" id="PTHR40627:SF4">
    <property type="entry name" value="PRENYLTRANSFERASE ASQH1-RELATED"/>
    <property type="match status" value="1"/>
</dbReference>
<dbReference type="Pfam" id="PF11991">
    <property type="entry name" value="Trp_DMAT"/>
    <property type="match status" value="1"/>
</dbReference>
<gene>
    <name evidence="3" type="ORF">VSDG_07630</name>
</gene>
<dbReference type="GO" id="GO:0004659">
    <property type="term" value="F:prenyltransferase activity"/>
    <property type="evidence" value="ECO:0007669"/>
    <property type="project" value="TreeGrafter"/>
</dbReference>
<comment type="similarity">
    <text evidence="1">Belongs to the tryptophan dimethylallyltransferase family.</text>
</comment>
<dbReference type="Proteomes" id="UP000284375">
    <property type="component" value="Unassembled WGS sequence"/>
</dbReference>
<dbReference type="AlphaFoldDB" id="A0A423VLV7"/>
<proteinExistence type="inferred from homology"/>
<keyword evidence="4" id="KW-1185">Reference proteome</keyword>
<evidence type="ECO:0000313" key="3">
    <source>
        <dbReference type="EMBL" id="ROV92002.1"/>
    </source>
</evidence>
<dbReference type="InterPro" id="IPR017795">
    <property type="entry name" value="ABBA_NscD-like"/>
</dbReference>
<protein>
    <submittedName>
        <fullName evidence="3">Uncharacterized protein</fullName>
    </submittedName>
</protein>
<dbReference type="STRING" id="252740.A0A423VLV7"/>
<reference evidence="3 4" key="1">
    <citation type="submission" date="2015-09" db="EMBL/GenBank/DDBJ databases">
        <title>Host preference determinants of Valsa canker pathogens revealed by comparative genomics.</title>
        <authorList>
            <person name="Yin Z."/>
            <person name="Huang L."/>
        </authorList>
    </citation>
    <scope>NUCLEOTIDE SEQUENCE [LARGE SCALE GENOMIC DNA]</scope>
    <source>
        <strain evidence="3 4">YSFL</strain>
    </source>
</reference>
<evidence type="ECO:0000256" key="1">
    <source>
        <dbReference type="ARBA" id="ARBA00010209"/>
    </source>
</evidence>
<comment type="caution">
    <text evidence="3">The sequence shown here is derived from an EMBL/GenBank/DDBJ whole genome shotgun (WGS) entry which is preliminary data.</text>
</comment>
<evidence type="ECO:0000256" key="2">
    <source>
        <dbReference type="ARBA" id="ARBA00022679"/>
    </source>
</evidence>
<dbReference type="PANTHER" id="PTHR40627">
    <property type="entry name" value="INDOLE PRENYLTRANSFERASE TDIB-RELATED"/>
    <property type="match status" value="1"/>
</dbReference>
<dbReference type="EMBL" id="LJZO01000040">
    <property type="protein sequence ID" value="ROV92002.1"/>
    <property type="molecule type" value="Genomic_DNA"/>
</dbReference>
<organism evidence="3 4">
    <name type="scientific">Cytospora chrysosperma</name>
    <name type="common">Cytospora canker fungus</name>
    <name type="synonym">Sphaeria chrysosperma</name>
    <dbReference type="NCBI Taxonomy" id="252740"/>
    <lineage>
        <taxon>Eukaryota</taxon>
        <taxon>Fungi</taxon>
        <taxon>Dikarya</taxon>
        <taxon>Ascomycota</taxon>
        <taxon>Pezizomycotina</taxon>
        <taxon>Sordariomycetes</taxon>
        <taxon>Sordariomycetidae</taxon>
        <taxon>Diaporthales</taxon>
        <taxon>Cytosporaceae</taxon>
        <taxon>Cytospora</taxon>
    </lineage>
</organism>
<accession>A0A423VLV7</accession>
<sequence>MTRLIRLSMPNSEKLAPSSNRRLLRGHLVWRREEGVEEDAWVLVELDAREALVDFFAHNSEGQALKPFPLAVDNVAPAKSRLKWYFHTPHTSLDSVREVMRLGGRIATDKMDAQLADLYALIRAVAGLPDDFPSDAEIPLPAQSDVYDQAARANFGELDEVLTGYLYYFDIAPGPRPRHGGVDGGPRQRGAQQAHRGLETAKGLQTFISCLFKPDGELDVTTYLGAEAYHPARADKTESKRGSLLRRGDNY</sequence>
<evidence type="ECO:0000313" key="4">
    <source>
        <dbReference type="Proteomes" id="UP000284375"/>
    </source>
</evidence>
<dbReference type="OrthoDB" id="3354387at2759"/>